<feature type="transmembrane region" description="Helical" evidence="1">
    <location>
        <begin position="103"/>
        <end position="122"/>
    </location>
</feature>
<feature type="transmembrane region" description="Helical" evidence="1">
    <location>
        <begin position="71"/>
        <end position="91"/>
    </location>
</feature>
<evidence type="ECO:0000256" key="1">
    <source>
        <dbReference type="SAM" id="Phobius"/>
    </source>
</evidence>
<proteinExistence type="predicted"/>
<evidence type="ECO:0000313" key="2">
    <source>
        <dbReference type="EMBL" id="EFJ41011.1"/>
    </source>
</evidence>
<dbReference type="KEGG" id="vcn:VOLCADRAFT_99017"/>
<dbReference type="InParanoid" id="D8UGU4"/>
<keyword evidence="1" id="KW-0472">Membrane</keyword>
<keyword evidence="1" id="KW-1133">Transmembrane helix</keyword>
<accession>D8UGU4</accession>
<reference evidence="2 3" key="1">
    <citation type="journal article" date="2010" name="Science">
        <title>Genomic analysis of organismal complexity in the multicellular green alga Volvox carteri.</title>
        <authorList>
            <person name="Prochnik S.E."/>
            <person name="Umen J."/>
            <person name="Nedelcu A.M."/>
            <person name="Hallmann A."/>
            <person name="Miller S.M."/>
            <person name="Nishii I."/>
            <person name="Ferris P."/>
            <person name="Kuo A."/>
            <person name="Mitros T."/>
            <person name="Fritz-Laylin L.K."/>
            <person name="Hellsten U."/>
            <person name="Chapman J."/>
            <person name="Simakov O."/>
            <person name="Rensing S.A."/>
            <person name="Terry A."/>
            <person name="Pangilinan J."/>
            <person name="Kapitonov V."/>
            <person name="Jurka J."/>
            <person name="Salamov A."/>
            <person name="Shapiro H."/>
            <person name="Schmutz J."/>
            <person name="Grimwood J."/>
            <person name="Lindquist E."/>
            <person name="Lucas S."/>
            <person name="Grigoriev I.V."/>
            <person name="Schmitt R."/>
            <person name="Kirk D."/>
            <person name="Rokhsar D.S."/>
        </authorList>
    </citation>
    <scope>NUCLEOTIDE SEQUENCE [LARGE SCALE GENOMIC DNA]</scope>
    <source>
        <strain evidence="3">f. Nagariensis / Eve</strain>
    </source>
</reference>
<protein>
    <submittedName>
        <fullName evidence="2">Uncharacterized protein</fullName>
    </submittedName>
</protein>
<dbReference type="EMBL" id="GL378402">
    <property type="protein sequence ID" value="EFJ41011.1"/>
    <property type="molecule type" value="Genomic_DNA"/>
</dbReference>
<evidence type="ECO:0000313" key="3">
    <source>
        <dbReference type="Proteomes" id="UP000001058"/>
    </source>
</evidence>
<dbReference type="Proteomes" id="UP000001058">
    <property type="component" value="Unassembled WGS sequence"/>
</dbReference>
<dbReference type="OrthoDB" id="538681at2759"/>
<organism evidence="3">
    <name type="scientific">Volvox carteri f. nagariensis</name>
    <dbReference type="NCBI Taxonomy" id="3068"/>
    <lineage>
        <taxon>Eukaryota</taxon>
        <taxon>Viridiplantae</taxon>
        <taxon>Chlorophyta</taxon>
        <taxon>core chlorophytes</taxon>
        <taxon>Chlorophyceae</taxon>
        <taxon>CS clade</taxon>
        <taxon>Chlamydomonadales</taxon>
        <taxon>Volvocaceae</taxon>
        <taxon>Volvox</taxon>
    </lineage>
</organism>
<keyword evidence="1" id="KW-0812">Transmembrane</keyword>
<keyword evidence="3" id="KW-1185">Reference proteome</keyword>
<dbReference type="GeneID" id="9623003"/>
<gene>
    <name evidence="2" type="ORF">VOLCADRAFT_99017</name>
</gene>
<dbReference type="STRING" id="3068.D8UGU4"/>
<name>D8UGU4_VOLCA</name>
<dbReference type="AlphaFoldDB" id="D8UGU4"/>
<dbReference type="RefSeq" id="XP_002957875.1">
    <property type="nucleotide sequence ID" value="XM_002957829.1"/>
</dbReference>
<sequence>MPVGVDLGPGAIGPLLQHQMATSTSTTIRAAAAAGGGGRGATTVVTATELGMEVGDRREMEVQPMCDWRSFWSYGLILVLLLCAVIYVTVISKKRQPEAWLMTLWRVLLVVLPIYLVLRIAFDLYRHRLAQQLAAANLHAVALANAAADAAAAAAAAAAGRSAAVGSASFPHQHQHQHRGEVIITRAGNRLLVLQRPVA</sequence>